<dbReference type="Proteomes" id="UP000635387">
    <property type="component" value="Unassembled WGS sequence"/>
</dbReference>
<comment type="cofactor">
    <cofactor evidence="1">
        <name>Mg(2+)</name>
        <dbReference type="ChEBI" id="CHEBI:18420"/>
    </cofactor>
</comment>
<dbReference type="CDD" id="cd18732">
    <property type="entry name" value="PIN_MtVapC4-C5_like"/>
    <property type="match status" value="1"/>
</dbReference>
<keyword evidence="3" id="KW-0540">Nuclease</keyword>
<keyword evidence="2" id="KW-1277">Toxin-antitoxin system</keyword>
<dbReference type="InterPro" id="IPR029060">
    <property type="entry name" value="PIN-like_dom_sf"/>
</dbReference>
<keyword evidence="5" id="KW-0378">Hydrolase</keyword>
<gene>
    <name evidence="8" type="ORF">GCM10017790_73130</name>
</gene>
<reference evidence="9" key="1">
    <citation type="journal article" date="2019" name="Int. J. Syst. Evol. Microbiol.">
        <title>The Global Catalogue of Microorganisms (GCM) 10K type strain sequencing project: providing services to taxonomists for standard genome sequencing and annotation.</title>
        <authorList>
            <consortium name="The Broad Institute Genomics Platform"/>
            <consortium name="The Broad Institute Genome Sequencing Center for Infectious Disease"/>
            <person name="Wu L."/>
            <person name="Ma J."/>
        </authorList>
    </citation>
    <scope>NUCLEOTIDE SEQUENCE [LARGE SCALE GENOMIC DNA]</scope>
    <source>
        <strain evidence="9">CGMCC 4.7683</strain>
    </source>
</reference>
<evidence type="ECO:0000256" key="6">
    <source>
        <dbReference type="ARBA" id="ARBA00022842"/>
    </source>
</evidence>
<evidence type="ECO:0000256" key="2">
    <source>
        <dbReference type="ARBA" id="ARBA00022649"/>
    </source>
</evidence>
<evidence type="ECO:0000256" key="7">
    <source>
        <dbReference type="ARBA" id="ARBA00038093"/>
    </source>
</evidence>
<name>A0ABQ3M810_9PSEU</name>
<dbReference type="Gene3D" id="3.40.50.1010">
    <property type="entry name" value="5'-nuclease"/>
    <property type="match status" value="1"/>
</dbReference>
<protein>
    <recommendedName>
        <fullName evidence="10">Twitching motility protein PilT</fullName>
    </recommendedName>
</protein>
<keyword evidence="9" id="KW-1185">Reference proteome</keyword>
<sequence>MSSSAPRTVSILTTCGGKGVAERHEAGVLDTCTYIDLGLLEPSALPRIPELTAITMAELHQGVAMAKDPAVRAARTEKLGAAIVDFAPLPFDGDAAARYGTLVALVLAANRDPKPRRMDLMIAAIASSRELPLYTRNEDDFKGLGSMVEVVAV</sequence>
<dbReference type="SUPFAM" id="SSF88723">
    <property type="entry name" value="PIN domain-like"/>
    <property type="match status" value="1"/>
</dbReference>
<evidence type="ECO:0008006" key="10">
    <source>
        <dbReference type="Google" id="ProtNLM"/>
    </source>
</evidence>
<dbReference type="PANTHER" id="PTHR33653:SF1">
    <property type="entry name" value="RIBONUCLEASE VAPC2"/>
    <property type="match status" value="1"/>
</dbReference>
<evidence type="ECO:0000313" key="8">
    <source>
        <dbReference type="EMBL" id="GHH33954.1"/>
    </source>
</evidence>
<accession>A0ABQ3M810</accession>
<keyword evidence="4" id="KW-0479">Metal-binding</keyword>
<organism evidence="8 9">
    <name type="scientific">Amycolatopsis oliviviridis</name>
    <dbReference type="NCBI Taxonomy" id="1471590"/>
    <lineage>
        <taxon>Bacteria</taxon>
        <taxon>Bacillati</taxon>
        <taxon>Actinomycetota</taxon>
        <taxon>Actinomycetes</taxon>
        <taxon>Pseudonocardiales</taxon>
        <taxon>Pseudonocardiaceae</taxon>
        <taxon>Amycolatopsis</taxon>
    </lineage>
</organism>
<dbReference type="EMBL" id="BNAY01000011">
    <property type="protein sequence ID" value="GHH33954.1"/>
    <property type="molecule type" value="Genomic_DNA"/>
</dbReference>
<dbReference type="PANTHER" id="PTHR33653">
    <property type="entry name" value="RIBONUCLEASE VAPC2"/>
    <property type="match status" value="1"/>
</dbReference>
<proteinExistence type="inferred from homology"/>
<keyword evidence="6" id="KW-0460">Magnesium</keyword>
<evidence type="ECO:0000256" key="1">
    <source>
        <dbReference type="ARBA" id="ARBA00001946"/>
    </source>
</evidence>
<evidence type="ECO:0000313" key="9">
    <source>
        <dbReference type="Proteomes" id="UP000635387"/>
    </source>
</evidence>
<evidence type="ECO:0000256" key="4">
    <source>
        <dbReference type="ARBA" id="ARBA00022723"/>
    </source>
</evidence>
<dbReference type="InterPro" id="IPR050556">
    <property type="entry name" value="Type_II_TA_system_RNase"/>
</dbReference>
<evidence type="ECO:0000256" key="3">
    <source>
        <dbReference type="ARBA" id="ARBA00022722"/>
    </source>
</evidence>
<comment type="caution">
    <text evidence="8">The sequence shown here is derived from an EMBL/GenBank/DDBJ whole genome shotgun (WGS) entry which is preliminary data.</text>
</comment>
<evidence type="ECO:0000256" key="5">
    <source>
        <dbReference type="ARBA" id="ARBA00022801"/>
    </source>
</evidence>
<comment type="similarity">
    <text evidence="7">Belongs to the PINc/VapC protein family.</text>
</comment>